<dbReference type="HOGENOM" id="CLU_000604_1_2_4"/>
<dbReference type="eggNOG" id="COG1131">
    <property type="taxonomic scope" value="Bacteria"/>
</dbReference>
<evidence type="ECO:0000313" key="5">
    <source>
        <dbReference type="EMBL" id="BAN35264.1"/>
    </source>
</evidence>
<dbReference type="PROSITE" id="PS50893">
    <property type="entry name" value="ABC_TRANSPORTER_2"/>
    <property type="match status" value="1"/>
</dbReference>
<sequence length="312" mass="34637">MNDIAIQVSGLGRTFGEMWAVRGLDLEVRRGEIFGLVGPDGAGKTTTMRLLTGILAASEGTATVAGYPIKGGEEQIKSRISYMSQRFGLYGDLTVEENLRFYADLYEVPRREREPQEERLLGFSNLTPFSKRLARDLSGGMKQKLGLACALIHKPEILFLDEPTNGVDPVSRRDFWRILYAMLKEGVTIFVSTAYLDEAERCTRVGLMHQGRLIQCDTPQKLKEGIPGLLLELETAQPRVAREALTSRLGSNRVSLFGGKLHLYAADEGEAEQARTVLHEANISILGENTITPSLEDVFIYQLTRNNEEATA</sequence>
<dbReference type="GO" id="GO:0005524">
    <property type="term" value="F:ATP binding"/>
    <property type="evidence" value="ECO:0007669"/>
    <property type="project" value="UniProtKB-KW"/>
</dbReference>
<dbReference type="InterPro" id="IPR017871">
    <property type="entry name" value="ABC_transporter-like_CS"/>
</dbReference>
<keyword evidence="2" id="KW-0547">Nucleotide-binding</keyword>
<keyword evidence="6" id="KW-1185">Reference proteome</keyword>
<protein>
    <submittedName>
        <fullName evidence="5">ABC transporter ATP-binding protein</fullName>
    </submittedName>
</protein>
<feature type="domain" description="ABC transporter" evidence="4">
    <location>
        <begin position="6"/>
        <end position="235"/>
    </location>
</feature>
<reference evidence="5 6" key="1">
    <citation type="journal article" date="2012" name="Appl. Environ. Microbiol.">
        <title>Draft genome sequence of a psychrotolerant sulfur-oxidizing bacterium, Sulfuricella denitrificans skB26, and proteomic insights into cold adaptation.</title>
        <authorList>
            <person name="Watanabe T."/>
            <person name="Kojima H."/>
            <person name="Fukui M."/>
        </authorList>
    </citation>
    <scope>NUCLEOTIDE SEQUENCE [LARGE SCALE GENOMIC DNA]</scope>
    <source>
        <strain evidence="6">skB26</strain>
    </source>
</reference>
<dbReference type="KEGG" id="sdr:SCD_n01441"/>
<evidence type="ECO:0000313" key="6">
    <source>
        <dbReference type="Proteomes" id="UP000015559"/>
    </source>
</evidence>
<dbReference type="InterPro" id="IPR027417">
    <property type="entry name" value="P-loop_NTPase"/>
</dbReference>
<dbReference type="Gene3D" id="3.40.50.300">
    <property type="entry name" value="P-loop containing nucleotide triphosphate hydrolases"/>
    <property type="match status" value="1"/>
</dbReference>
<dbReference type="STRING" id="1163617.SCD_n01441"/>
<proteinExistence type="predicted"/>
<dbReference type="InterPro" id="IPR003439">
    <property type="entry name" value="ABC_transporter-like_ATP-bd"/>
</dbReference>
<dbReference type="InterPro" id="IPR003593">
    <property type="entry name" value="AAA+_ATPase"/>
</dbReference>
<dbReference type="AlphaFoldDB" id="S6AKZ9"/>
<evidence type="ECO:0000256" key="3">
    <source>
        <dbReference type="ARBA" id="ARBA00022840"/>
    </source>
</evidence>
<dbReference type="PANTHER" id="PTHR43038">
    <property type="entry name" value="ATP-BINDING CASSETTE, SUB-FAMILY H, MEMBER 1"/>
    <property type="match status" value="1"/>
</dbReference>
<dbReference type="SMART" id="SM00382">
    <property type="entry name" value="AAA"/>
    <property type="match status" value="1"/>
</dbReference>
<dbReference type="OrthoDB" id="9776369at2"/>
<keyword evidence="1" id="KW-0472">Membrane</keyword>
<dbReference type="Pfam" id="PF00005">
    <property type="entry name" value="ABC_tran"/>
    <property type="match status" value="1"/>
</dbReference>
<accession>S6AKZ9</accession>
<evidence type="ECO:0000256" key="1">
    <source>
        <dbReference type="ARBA" id="ARBA00022475"/>
    </source>
</evidence>
<dbReference type="GO" id="GO:0016887">
    <property type="term" value="F:ATP hydrolysis activity"/>
    <property type="evidence" value="ECO:0007669"/>
    <property type="project" value="InterPro"/>
</dbReference>
<dbReference type="CDD" id="cd03230">
    <property type="entry name" value="ABC_DR_subfamily_A"/>
    <property type="match status" value="1"/>
</dbReference>
<name>S6AKZ9_SULDS</name>
<dbReference type="PANTHER" id="PTHR43038:SF3">
    <property type="entry name" value="ABC TRANSPORTER G FAMILY MEMBER 20 ISOFORM X1"/>
    <property type="match status" value="1"/>
</dbReference>
<dbReference type="SUPFAM" id="SSF52540">
    <property type="entry name" value="P-loop containing nucleoside triphosphate hydrolases"/>
    <property type="match status" value="1"/>
</dbReference>
<evidence type="ECO:0000259" key="4">
    <source>
        <dbReference type="PROSITE" id="PS50893"/>
    </source>
</evidence>
<dbReference type="EMBL" id="AP013066">
    <property type="protein sequence ID" value="BAN35264.1"/>
    <property type="molecule type" value="Genomic_DNA"/>
</dbReference>
<dbReference type="PROSITE" id="PS00211">
    <property type="entry name" value="ABC_TRANSPORTER_1"/>
    <property type="match status" value="1"/>
</dbReference>
<dbReference type="Proteomes" id="UP000015559">
    <property type="component" value="Chromosome"/>
</dbReference>
<evidence type="ECO:0000256" key="2">
    <source>
        <dbReference type="ARBA" id="ARBA00022741"/>
    </source>
</evidence>
<dbReference type="RefSeq" id="WP_009205781.1">
    <property type="nucleotide sequence ID" value="NC_022357.1"/>
</dbReference>
<keyword evidence="3 5" id="KW-0067">ATP-binding</keyword>
<organism evidence="5 6">
    <name type="scientific">Sulfuricella denitrificans (strain DSM 22764 / NBRC 105220 / skB26)</name>
    <dbReference type="NCBI Taxonomy" id="1163617"/>
    <lineage>
        <taxon>Bacteria</taxon>
        <taxon>Pseudomonadati</taxon>
        <taxon>Pseudomonadota</taxon>
        <taxon>Betaproteobacteria</taxon>
        <taxon>Nitrosomonadales</taxon>
        <taxon>Sulfuricellaceae</taxon>
        <taxon>Sulfuricella</taxon>
    </lineage>
</organism>
<keyword evidence="1" id="KW-1003">Cell membrane</keyword>
<gene>
    <name evidence="5" type="ORF">SCD_n01441</name>
</gene>